<dbReference type="GO" id="GO:0016787">
    <property type="term" value="F:hydrolase activity"/>
    <property type="evidence" value="ECO:0007669"/>
    <property type="project" value="UniProtKB-KW"/>
</dbReference>
<dbReference type="AlphaFoldDB" id="A0A923MPD6"/>
<dbReference type="InterPro" id="IPR017850">
    <property type="entry name" value="Alkaline_phosphatase_core_sf"/>
</dbReference>
<feature type="transmembrane region" description="Helical" evidence="1">
    <location>
        <begin position="111"/>
        <end position="130"/>
    </location>
</feature>
<dbReference type="GO" id="GO:0016776">
    <property type="term" value="F:phosphotransferase activity, phosphate group as acceptor"/>
    <property type="evidence" value="ECO:0007669"/>
    <property type="project" value="TreeGrafter"/>
</dbReference>
<reference evidence="3" key="1">
    <citation type="submission" date="2020-08" db="EMBL/GenBank/DDBJ databases">
        <title>Ramlibacter sp. USB13 16S ribosomal RNA gene genome sequencing and assembly.</title>
        <authorList>
            <person name="Kang M."/>
        </authorList>
    </citation>
    <scope>NUCLEOTIDE SEQUENCE</scope>
    <source>
        <strain evidence="3">USB13</strain>
    </source>
</reference>
<feature type="domain" description="Sulfatase N-terminal" evidence="2">
    <location>
        <begin position="216"/>
        <end position="489"/>
    </location>
</feature>
<name>A0A923MPD6_9BURK</name>
<dbReference type="InterPro" id="IPR000917">
    <property type="entry name" value="Sulfatase_N"/>
</dbReference>
<organism evidence="3 4">
    <name type="scientific">Ramlibacter cellulosilyticus</name>
    <dbReference type="NCBI Taxonomy" id="2764187"/>
    <lineage>
        <taxon>Bacteria</taxon>
        <taxon>Pseudomonadati</taxon>
        <taxon>Pseudomonadota</taxon>
        <taxon>Betaproteobacteria</taxon>
        <taxon>Burkholderiales</taxon>
        <taxon>Comamonadaceae</taxon>
        <taxon>Ramlibacter</taxon>
    </lineage>
</organism>
<dbReference type="Proteomes" id="UP000608513">
    <property type="component" value="Unassembled WGS sequence"/>
</dbReference>
<dbReference type="PANTHER" id="PTHR30443">
    <property type="entry name" value="INNER MEMBRANE PROTEIN"/>
    <property type="match status" value="1"/>
</dbReference>
<dbReference type="Pfam" id="PF00884">
    <property type="entry name" value="Sulfatase"/>
    <property type="match status" value="1"/>
</dbReference>
<dbReference type="PANTHER" id="PTHR30443:SF0">
    <property type="entry name" value="PHOSPHOETHANOLAMINE TRANSFERASE EPTA"/>
    <property type="match status" value="1"/>
</dbReference>
<keyword evidence="1" id="KW-0812">Transmembrane</keyword>
<dbReference type="EMBL" id="JACORT010000002">
    <property type="protein sequence ID" value="MBC5782760.1"/>
    <property type="molecule type" value="Genomic_DNA"/>
</dbReference>
<dbReference type="RefSeq" id="WP_187075508.1">
    <property type="nucleotide sequence ID" value="NZ_JACORT010000002.1"/>
</dbReference>
<feature type="transmembrane region" description="Helical" evidence="1">
    <location>
        <begin position="142"/>
        <end position="163"/>
    </location>
</feature>
<keyword evidence="4" id="KW-1185">Reference proteome</keyword>
<dbReference type="GO" id="GO:0009244">
    <property type="term" value="P:lipopolysaccharide core region biosynthetic process"/>
    <property type="evidence" value="ECO:0007669"/>
    <property type="project" value="TreeGrafter"/>
</dbReference>
<protein>
    <submittedName>
        <fullName evidence="3">Sulfatase-like hydrolase/transferase</fullName>
    </submittedName>
</protein>
<dbReference type="GO" id="GO:0005886">
    <property type="term" value="C:plasma membrane"/>
    <property type="evidence" value="ECO:0007669"/>
    <property type="project" value="UniProtKB-SubCell"/>
</dbReference>
<dbReference type="Gene3D" id="3.40.720.10">
    <property type="entry name" value="Alkaline Phosphatase, subunit A"/>
    <property type="match status" value="1"/>
</dbReference>
<keyword evidence="1" id="KW-0472">Membrane</keyword>
<gene>
    <name evidence="3" type="ORF">H8N03_07365</name>
</gene>
<accession>A0A923MPD6</accession>
<dbReference type="InterPro" id="IPR040423">
    <property type="entry name" value="PEA_transferase"/>
</dbReference>
<evidence type="ECO:0000256" key="1">
    <source>
        <dbReference type="SAM" id="Phobius"/>
    </source>
</evidence>
<dbReference type="SUPFAM" id="SSF53649">
    <property type="entry name" value="Alkaline phosphatase-like"/>
    <property type="match status" value="1"/>
</dbReference>
<sequence>MSPPRGTGIRRTAIAPLAWFVILILPAALTLSAAEPWDLDAGQLLLASGWSIICLRLLVPPRVFPWLTYPLALFGLACLVADLLRNVNLLELAAEWNTFNAAEVAEATAPYRWMLAGTSVGLGVLCWWAARGAGPHPLGAGVRYSAVLVGTACLAVLLPAATWPRAWPVNATLVGVAFAVNSPAVAHAASSVTLASPRNPQSSWEATRVAAPSARQTMILLIGESVRADFLRECGGPAAVRAVRAGALVACDVAAGANATHTSVPLLISREWPGYGARVSNDATFQRAFEEAGFRTYWFGTQGNSIAWPDAMVQAYPVERDPEGLLPLLDRVLASPEPASSIVLHGYGAHAPYCERFDAKASPAGAGCPIPPSGPTHADLARWRSVYAGAVDASVDFLNQVIERLERVPGEAFLVYTPDHGENLLDDRRALYGHALRHPTRWDTHVPAVFWANAAWKAAHPQAWAQLSANTRAPLMHADLVPTLLGAAQVRYRERPRPAVNLLQQPVPARQRVVQKALGAVSAWDTLVFEAGEPARRPAP</sequence>
<comment type="caution">
    <text evidence="3">The sequence shown here is derived from an EMBL/GenBank/DDBJ whole genome shotgun (WGS) entry which is preliminary data.</text>
</comment>
<feature type="transmembrane region" description="Helical" evidence="1">
    <location>
        <begin position="12"/>
        <end position="29"/>
    </location>
</feature>
<evidence type="ECO:0000313" key="3">
    <source>
        <dbReference type="EMBL" id="MBC5782760.1"/>
    </source>
</evidence>
<keyword evidence="1" id="KW-1133">Transmembrane helix</keyword>
<proteinExistence type="predicted"/>
<evidence type="ECO:0000313" key="4">
    <source>
        <dbReference type="Proteomes" id="UP000608513"/>
    </source>
</evidence>
<keyword evidence="3" id="KW-0378">Hydrolase</keyword>
<evidence type="ECO:0000259" key="2">
    <source>
        <dbReference type="Pfam" id="PF00884"/>
    </source>
</evidence>
<feature type="transmembrane region" description="Helical" evidence="1">
    <location>
        <begin position="66"/>
        <end position="84"/>
    </location>
</feature>